<keyword evidence="2" id="KW-1185">Reference proteome</keyword>
<comment type="caution">
    <text evidence="1">The sequence shown here is derived from an EMBL/GenBank/DDBJ whole genome shotgun (WGS) entry which is preliminary data.</text>
</comment>
<dbReference type="EMBL" id="MU266596">
    <property type="protein sequence ID" value="KAH7920214.1"/>
    <property type="molecule type" value="Genomic_DNA"/>
</dbReference>
<gene>
    <name evidence="1" type="ORF">BV22DRAFT_1133254</name>
</gene>
<proteinExistence type="predicted"/>
<name>A0ACB8B457_9AGAM</name>
<protein>
    <submittedName>
        <fullName evidence="1">Uncharacterized protein</fullName>
    </submittedName>
</protein>
<evidence type="ECO:0000313" key="1">
    <source>
        <dbReference type="EMBL" id="KAH7920214.1"/>
    </source>
</evidence>
<organism evidence="1 2">
    <name type="scientific">Leucogyrophana mollusca</name>
    <dbReference type="NCBI Taxonomy" id="85980"/>
    <lineage>
        <taxon>Eukaryota</taxon>
        <taxon>Fungi</taxon>
        <taxon>Dikarya</taxon>
        <taxon>Basidiomycota</taxon>
        <taxon>Agaricomycotina</taxon>
        <taxon>Agaricomycetes</taxon>
        <taxon>Agaricomycetidae</taxon>
        <taxon>Boletales</taxon>
        <taxon>Boletales incertae sedis</taxon>
        <taxon>Leucogyrophana</taxon>
    </lineage>
</organism>
<sequence length="305" mass="34264">MDPEIDSELVARLLTNYFQVSVASLFVCDYLYNLEDEITLVWKEKRWGLDKVLFVLVRYSPLAMFPLSLSAALSTYVNVDSCVPLFFASITLRLIGITSSECIFNFFGYKRRTHANEVLAGIFALRCYAIWNSHRVILIIACFTSAASVTSLIVILARYLPLVKFIEPPFPIHGCYNKSVVGSDIFVCYIVIMVSEAIILSLTLYRVRKFFCDTPSALIQSLVCDGVTYCLIVFAMSLANILVVFILPIEYSDMLGTYEAVVQTILASWMQLHLRKVDRHIRTGGPPVAPLPPMTFSTGVHLPDV</sequence>
<evidence type="ECO:0000313" key="2">
    <source>
        <dbReference type="Proteomes" id="UP000790709"/>
    </source>
</evidence>
<reference evidence="1" key="1">
    <citation type="journal article" date="2021" name="New Phytol.">
        <title>Evolutionary innovations through gain and loss of genes in the ectomycorrhizal Boletales.</title>
        <authorList>
            <person name="Wu G."/>
            <person name="Miyauchi S."/>
            <person name="Morin E."/>
            <person name="Kuo A."/>
            <person name="Drula E."/>
            <person name="Varga T."/>
            <person name="Kohler A."/>
            <person name="Feng B."/>
            <person name="Cao Y."/>
            <person name="Lipzen A."/>
            <person name="Daum C."/>
            <person name="Hundley H."/>
            <person name="Pangilinan J."/>
            <person name="Johnson J."/>
            <person name="Barry K."/>
            <person name="LaButti K."/>
            <person name="Ng V."/>
            <person name="Ahrendt S."/>
            <person name="Min B."/>
            <person name="Choi I.G."/>
            <person name="Park H."/>
            <person name="Plett J.M."/>
            <person name="Magnuson J."/>
            <person name="Spatafora J.W."/>
            <person name="Nagy L.G."/>
            <person name="Henrissat B."/>
            <person name="Grigoriev I.V."/>
            <person name="Yang Z.L."/>
            <person name="Xu J."/>
            <person name="Martin F.M."/>
        </authorList>
    </citation>
    <scope>NUCLEOTIDE SEQUENCE</scope>
    <source>
        <strain evidence="1">KUC20120723A-06</strain>
    </source>
</reference>
<dbReference type="Proteomes" id="UP000790709">
    <property type="component" value="Unassembled WGS sequence"/>
</dbReference>
<accession>A0ACB8B457</accession>